<feature type="compositionally biased region" description="Basic and acidic residues" evidence="11">
    <location>
        <begin position="670"/>
        <end position="689"/>
    </location>
</feature>
<evidence type="ECO:0000256" key="1">
    <source>
        <dbReference type="ARBA" id="ARBA00004245"/>
    </source>
</evidence>
<dbReference type="InterPro" id="IPR008467">
    <property type="entry name" value="Dynein1_light_intermed_chain"/>
</dbReference>
<feature type="region of interest" description="Disordered" evidence="11">
    <location>
        <begin position="492"/>
        <end position="761"/>
    </location>
</feature>
<dbReference type="GO" id="GO:0000226">
    <property type="term" value="P:microtubule cytoskeleton organization"/>
    <property type="evidence" value="ECO:0007669"/>
    <property type="project" value="TreeGrafter"/>
</dbReference>
<evidence type="ECO:0000256" key="6">
    <source>
        <dbReference type="ARBA" id="ARBA00022741"/>
    </source>
</evidence>
<name>A0A504Y9F9_FASGI</name>
<dbReference type="PANTHER" id="PTHR12688:SF0">
    <property type="entry name" value="DYNEIN LIGHT INTERMEDIATE CHAIN"/>
    <property type="match status" value="1"/>
</dbReference>
<dbReference type="Gene3D" id="3.40.50.300">
    <property type="entry name" value="P-loop containing nucleotide triphosphate hydrolases"/>
    <property type="match status" value="1"/>
</dbReference>
<dbReference type="PANTHER" id="PTHR12688">
    <property type="entry name" value="DYNEIN LIGHT INTERMEDIATE CHAIN"/>
    <property type="match status" value="1"/>
</dbReference>
<keyword evidence="9" id="KW-0505">Motor protein</keyword>
<keyword evidence="4" id="KW-0963">Cytoplasm</keyword>
<evidence type="ECO:0000256" key="11">
    <source>
        <dbReference type="SAM" id="MobiDB-lite"/>
    </source>
</evidence>
<evidence type="ECO:0000256" key="2">
    <source>
        <dbReference type="ARBA" id="ARBA00006831"/>
    </source>
</evidence>
<keyword evidence="3" id="KW-0813">Transport</keyword>
<keyword evidence="10" id="KW-0206">Cytoskeleton</keyword>
<dbReference type="OrthoDB" id="27603at2759"/>
<dbReference type="Pfam" id="PF05783">
    <property type="entry name" value="DLIC"/>
    <property type="match status" value="2"/>
</dbReference>
<evidence type="ECO:0000256" key="8">
    <source>
        <dbReference type="ARBA" id="ARBA00023017"/>
    </source>
</evidence>
<evidence type="ECO:0000313" key="13">
    <source>
        <dbReference type="Proteomes" id="UP000316759"/>
    </source>
</evidence>
<dbReference type="GO" id="GO:0005813">
    <property type="term" value="C:centrosome"/>
    <property type="evidence" value="ECO:0007669"/>
    <property type="project" value="TreeGrafter"/>
</dbReference>
<feature type="compositionally biased region" description="Polar residues" evidence="11">
    <location>
        <begin position="824"/>
        <end position="833"/>
    </location>
</feature>
<dbReference type="SUPFAM" id="SSF52540">
    <property type="entry name" value="P-loop containing nucleoside triphosphate hydrolases"/>
    <property type="match status" value="1"/>
</dbReference>
<feature type="compositionally biased region" description="Basic and acidic residues" evidence="11">
    <location>
        <begin position="834"/>
        <end position="845"/>
    </location>
</feature>
<protein>
    <submittedName>
        <fullName evidence="12">Dynein light intermediate chain 1 cytosolic</fullName>
    </submittedName>
</protein>
<feature type="region of interest" description="Disordered" evidence="11">
    <location>
        <begin position="175"/>
        <end position="202"/>
    </location>
</feature>
<dbReference type="GO" id="GO:0005868">
    <property type="term" value="C:cytoplasmic dynein complex"/>
    <property type="evidence" value="ECO:0007669"/>
    <property type="project" value="InterPro"/>
</dbReference>
<dbReference type="InterPro" id="IPR022780">
    <property type="entry name" value="Dynein_light_int_chain"/>
</dbReference>
<dbReference type="GO" id="GO:0007018">
    <property type="term" value="P:microtubule-based movement"/>
    <property type="evidence" value="ECO:0007669"/>
    <property type="project" value="InterPro"/>
</dbReference>
<feature type="region of interest" description="Disordered" evidence="11">
    <location>
        <begin position="367"/>
        <end position="401"/>
    </location>
</feature>
<feature type="compositionally biased region" description="Polar residues" evidence="11">
    <location>
        <begin position="869"/>
        <end position="884"/>
    </location>
</feature>
<feature type="compositionally biased region" description="Low complexity" evidence="11">
    <location>
        <begin position="804"/>
        <end position="814"/>
    </location>
</feature>
<evidence type="ECO:0000256" key="4">
    <source>
        <dbReference type="ARBA" id="ARBA00022490"/>
    </source>
</evidence>
<feature type="compositionally biased region" description="Polar residues" evidence="11">
    <location>
        <begin position="517"/>
        <end position="533"/>
    </location>
</feature>
<dbReference type="GO" id="GO:0045504">
    <property type="term" value="F:dynein heavy chain binding"/>
    <property type="evidence" value="ECO:0007669"/>
    <property type="project" value="TreeGrafter"/>
</dbReference>
<feature type="region of interest" description="Disordered" evidence="11">
    <location>
        <begin position="425"/>
        <end position="473"/>
    </location>
</feature>
<dbReference type="GO" id="GO:0005524">
    <property type="term" value="F:ATP binding"/>
    <property type="evidence" value="ECO:0007669"/>
    <property type="project" value="UniProtKB-KW"/>
</dbReference>
<organism evidence="12 13">
    <name type="scientific">Fasciola gigantica</name>
    <name type="common">Giant liver fluke</name>
    <dbReference type="NCBI Taxonomy" id="46835"/>
    <lineage>
        <taxon>Eukaryota</taxon>
        <taxon>Metazoa</taxon>
        <taxon>Spiralia</taxon>
        <taxon>Lophotrochozoa</taxon>
        <taxon>Platyhelminthes</taxon>
        <taxon>Trematoda</taxon>
        <taxon>Digenea</taxon>
        <taxon>Plagiorchiida</taxon>
        <taxon>Echinostomata</taxon>
        <taxon>Echinostomatoidea</taxon>
        <taxon>Fasciolidae</taxon>
        <taxon>Fasciola</taxon>
    </lineage>
</organism>
<evidence type="ECO:0000313" key="12">
    <source>
        <dbReference type="EMBL" id="TPP56795.1"/>
    </source>
</evidence>
<comment type="subcellular location">
    <subcellularLocation>
        <location evidence="1">Cytoplasm</location>
        <location evidence="1">Cytoskeleton</location>
    </subcellularLocation>
</comment>
<dbReference type="Proteomes" id="UP000316759">
    <property type="component" value="Unassembled WGS sequence"/>
</dbReference>
<evidence type="ECO:0000256" key="5">
    <source>
        <dbReference type="ARBA" id="ARBA00022701"/>
    </source>
</evidence>
<feature type="compositionally biased region" description="Low complexity" evidence="11">
    <location>
        <begin position="455"/>
        <end position="465"/>
    </location>
</feature>
<dbReference type="EMBL" id="SUNJ01014066">
    <property type="protein sequence ID" value="TPP56795.1"/>
    <property type="molecule type" value="Genomic_DNA"/>
</dbReference>
<proteinExistence type="inferred from homology"/>
<evidence type="ECO:0000256" key="3">
    <source>
        <dbReference type="ARBA" id="ARBA00022448"/>
    </source>
</evidence>
<comment type="similarity">
    <text evidence="2">Belongs to the dynein light intermediate chain family.</text>
</comment>
<keyword evidence="5" id="KW-0493">Microtubule</keyword>
<keyword evidence="13" id="KW-1185">Reference proteome</keyword>
<dbReference type="InterPro" id="IPR027417">
    <property type="entry name" value="P-loop_NTPase"/>
</dbReference>
<feature type="compositionally biased region" description="Basic and acidic residues" evidence="11">
    <location>
        <begin position="725"/>
        <end position="754"/>
    </location>
</feature>
<reference evidence="12 13" key="1">
    <citation type="submission" date="2019-04" db="EMBL/GenBank/DDBJ databases">
        <title>Annotation for the trematode Fasciola gigantica.</title>
        <authorList>
            <person name="Choi Y.-J."/>
        </authorList>
    </citation>
    <scope>NUCLEOTIDE SEQUENCE [LARGE SCALE GENOMIC DNA]</scope>
    <source>
        <strain evidence="12">Uganda_cow_1</strain>
    </source>
</reference>
<dbReference type="AlphaFoldDB" id="A0A504Y9F9"/>
<comment type="caution">
    <text evidence="12">The sequence shown here is derived from an EMBL/GenBank/DDBJ whole genome shotgun (WGS) entry which is preliminary data.</text>
</comment>
<evidence type="ECO:0000256" key="10">
    <source>
        <dbReference type="ARBA" id="ARBA00023212"/>
    </source>
</evidence>
<dbReference type="STRING" id="46835.A0A504Y9F9"/>
<feature type="compositionally biased region" description="Basic residues" evidence="11">
    <location>
        <begin position="377"/>
        <end position="389"/>
    </location>
</feature>
<keyword evidence="6" id="KW-0547">Nucleotide-binding</keyword>
<feature type="compositionally biased region" description="Basic and acidic residues" evidence="11">
    <location>
        <begin position="647"/>
        <end position="659"/>
    </location>
</feature>
<feature type="compositionally biased region" description="Basic and acidic residues" evidence="11">
    <location>
        <begin position="784"/>
        <end position="803"/>
    </location>
</feature>
<feature type="region of interest" description="Disordered" evidence="11">
    <location>
        <begin position="784"/>
        <end position="884"/>
    </location>
</feature>
<gene>
    <name evidence="12" type="ORF">FGIG_01116</name>
</gene>
<keyword evidence="8" id="KW-0243">Dynein</keyword>
<keyword evidence="7" id="KW-0067">ATP-binding</keyword>
<feature type="compositionally biased region" description="Basic and acidic residues" evidence="11">
    <location>
        <begin position="178"/>
        <end position="188"/>
    </location>
</feature>
<feature type="compositionally biased region" description="Polar residues" evidence="11">
    <location>
        <begin position="425"/>
        <end position="435"/>
    </location>
</feature>
<sequence length="884" mass="97602">MHDKEASSENIWSTLLSEVHATAVNRLNAYGAYGSTIGPQIIILGSEHVDKSKLLSAISRSDDPGFSMGLEYHCMTFKEDQQEGMANSITETLQLGIWCLDGDPGQSHLLKFALNESNVWHTMLLVCVSLTEPWSMMNELQLWLRIAQQHVARLKLAPGELKALRRSTEIQFNSYRDPSSRETFREGSEVNPKGTKVPYSTSVQRGLRASHNVTLMEDNTTWPCTPLHPAQSQSDERAENNNELAVQMNSSAENPLGVPLMIVVTKVDGFNHLEDEYGYTDEHLDAIQYYLRQLCLQYKASLIYTSTKEAINTDLLFRYLKHRLYGLPFSTSACLIDPVAIFIPSGWDNEHRLELLRKNLPDSMTNQKFGIDFPRPSKVRSKNSTRGKKSPVTDLSRRTEDSLVLQTAEDEQTFLARMQLQLQHMRTPSPGNGSALSKLGNEMTSPISLPKNVPSSGTSGTCGSGRQQTPTNITEKEAVLSSFFNSLLTRKNLSNESTPSSSPAPPSTSGLVPRIKQPTSARKASSTSSQMSQEPVGLTSAPIGDQDKCEAATSKPISSRTEAKSPHVTMVPTVVGISPQNKNKSNLEEKSVQSKGTTKKIRLPGVNQKEIGSTDVSVTKGPPVAPSKSTNAAENGIRSAIVKSAVPRKESKKEFDKKALNNSDVPPLKPRAELADDEIRINDKNDRNDTSTASVRISGAEKSNVRATPLKKQLAKSTGVFLDPKSTRMESLVKETEKEPKVGKSKQANEHVDELSLGFIEPNKEKVKPKRLHEIGSKQCERINQDTEIKSKMLVDQKRKTEETSLTESTNETNNSEEFDEVKQSGTNTSGEVENTKLTKTEMEALNKPIQGGSMQATNEQIIRKDTPDSTANTKIQSQHLNES</sequence>
<dbReference type="GO" id="GO:0005874">
    <property type="term" value="C:microtubule"/>
    <property type="evidence" value="ECO:0007669"/>
    <property type="project" value="UniProtKB-KW"/>
</dbReference>
<evidence type="ECO:0000256" key="7">
    <source>
        <dbReference type="ARBA" id="ARBA00022840"/>
    </source>
</evidence>
<accession>A0A504Y9F9</accession>
<evidence type="ECO:0000256" key="9">
    <source>
        <dbReference type="ARBA" id="ARBA00023175"/>
    </source>
</evidence>